<evidence type="ECO:0000256" key="1">
    <source>
        <dbReference type="SAM" id="Coils"/>
    </source>
</evidence>
<proteinExistence type="predicted"/>
<feature type="domain" description="Rad50/SbcC-type AAA" evidence="2">
    <location>
        <begin position="20"/>
        <end position="254"/>
    </location>
</feature>
<dbReference type="InterPro" id="IPR038729">
    <property type="entry name" value="Rad50/SbcC_AAA"/>
</dbReference>
<dbReference type="RefSeq" id="WP_258989799.1">
    <property type="nucleotide sequence ID" value="NZ_JALIGE010000076.1"/>
</dbReference>
<keyword evidence="4" id="KW-1185">Reference proteome</keyword>
<dbReference type="EMBL" id="JALIGE010000076">
    <property type="protein sequence ID" value="MCS2163257.1"/>
    <property type="molecule type" value="Genomic_DNA"/>
</dbReference>
<dbReference type="Proteomes" id="UP001205357">
    <property type="component" value="Unassembled WGS sequence"/>
</dbReference>
<keyword evidence="1" id="KW-0175">Coiled coil</keyword>
<dbReference type="InterPro" id="IPR027417">
    <property type="entry name" value="P-loop_NTPase"/>
</dbReference>
<dbReference type="Gene3D" id="3.40.50.300">
    <property type="entry name" value="P-loop containing nucleotide triphosphate hydrolases"/>
    <property type="match status" value="2"/>
</dbReference>
<feature type="coiled-coil region" evidence="1">
    <location>
        <begin position="358"/>
        <end position="413"/>
    </location>
</feature>
<organism evidence="3 4">
    <name type="scientific">Scandinavium hiltneri</name>
    <dbReference type="NCBI Taxonomy" id="2926519"/>
    <lineage>
        <taxon>Bacteria</taxon>
        <taxon>Pseudomonadati</taxon>
        <taxon>Pseudomonadota</taxon>
        <taxon>Gammaproteobacteria</taxon>
        <taxon>Enterobacterales</taxon>
        <taxon>Enterobacteriaceae</taxon>
        <taxon>Scandinavium</taxon>
    </lineage>
</organism>
<evidence type="ECO:0000259" key="2">
    <source>
        <dbReference type="Pfam" id="PF13476"/>
    </source>
</evidence>
<dbReference type="SUPFAM" id="SSF52540">
    <property type="entry name" value="P-loop containing nucleoside triphosphate hydrolases"/>
    <property type="match status" value="1"/>
</dbReference>
<evidence type="ECO:0000313" key="3">
    <source>
        <dbReference type="EMBL" id="MCS2163257.1"/>
    </source>
</evidence>
<sequence length="656" mass="75230">MMKSYLNINGLILVGKRKNYVIPFYQGLNVIYGDSDTGKSSILEFINYLLGASSIDLADEIKASVNHAALEIVINDTVFTIVRDIYDYKKSIEVYRCGFDDIKKHFPKKYAPNYTVISNVDGVFSEFLLDSLNFPKIEIKVSPSKQNSQMRRLSFRNIYKFVYVNQDDIGSKSFLQLTDMSRYVFTKEVFKYMFNVLDESIARLQGEISVKSSLVNELNKKYQIISEFLRDTDYETIDSIDDEINKIDLILEELVAGLAELDKNMKASSTQYTELKDAHNFLSLKYKECLLNIGALEDKIEKYSRLKNDYDNDIEKLKAIRSANSRIGILDAEVFSCPICDSHIKINDSDFPFEISSEKALNEELGSLNRRRRNINDMITEMLSDLNNTSIDKDELDEQLNELRELIDEESQAMITPFLTQRDSFIKEVSKKEKAREQLIKDLKVRNQQEELLEKHQVLLKDIQALTERLDALKKNAPSMEGILQALGDRFNQYLKGINIKNRTGIKMSESQFIPVIRGKEYFKITSGGLRTISSIGYLLSILDYAIDYNINHPLLLIFDTVGKYLGKQTKEKYARETLSVEDELEGMSDPMKYQNIYEQLLNTVQKAERKNVPCQIILVDNDLPNSFSTSDLSNIVAHYSSVGEDGLPLGLIDDL</sequence>
<reference evidence="3 4" key="1">
    <citation type="submission" date="2022-04" db="EMBL/GenBank/DDBJ databases">
        <title>Proposal of a three novel species of Scandinavium, Scandinavium hiltneri, Scandinavium manionii, Scandinavium tedordense.</title>
        <authorList>
            <person name="Maddock D.W."/>
            <person name="Brady C.L."/>
            <person name="Denman S."/>
            <person name="Arnold D."/>
        </authorList>
    </citation>
    <scope>NUCLEOTIDE SEQUENCE [LARGE SCALE GENOMIC DNA]</scope>
    <source>
        <strain evidence="3 4">H11S7</strain>
    </source>
</reference>
<accession>A0ABT2E8B5</accession>
<dbReference type="Pfam" id="PF13476">
    <property type="entry name" value="AAA_23"/>
    <property type="match status" value="1"/>
</dbReference>
<name>A0ABT2E8B5_9ENTR</name>
<feature type="coiled-coil region" evidence="1">
    <location>
        <begin position="258"/>
        <end position="320"/>
    </location>
</feature>
<feature type="coiled-coil region" evidence="1">
    <location>
        <begin position="446"/>
        <end position="476"/>
    </location>
</feature>
<evidence type="ECO:0000313" key="4">
    <source>
        <dbReference type="Proteomes" id="UP001205357"/>
    </source>
</evidence>
<gene>
    <name evidence="3" type="ORF">MUU47_19430</name>
</gene>
<comment type="caution">
    <text evidence="3">The sequence shown here is derived from an EMBL/GenBank/DDBJ whole genome shotgun (WGS) entry which is preliminary data.</text>
</comment>
<protein>
    <submittedName>
        <fullName evidence="3">AAA family ATPase</fullName>
    </submittedName>
</protein>